<dbReference type="OrthoDB" id="5185819at2"/>
<sequence length="157" mass="17839">MSNQLNVTVPEGAPFIDFTREFDFPVAAVFEAHRDPEIVAQWFGPNNMKMEVDHYDFHSGGSYKYTHSDETGNYVFTGVFHTVRENEFAIQTFEFDGYPDVVAMDYIRFETLENNRTRLVGHSVYPTQEARDGMAASGMEVGLSEGYARLDALLSSR</sequence>
<gene>
    <name evidence="3" type="ORF">FQ154_03875</name>
</gene>
<dbReference type="RefSeq" id="WP_007272035.1">
    <property type="nucleotide sequence ID" value="NZ_JBITUG010000021.1"/>
</dbReference>
<dbReference type="Gene3D" id="3.30.530.20">
    <property type="match status" value="1"/>
</dbReference>
<feature type="domain" description="Activator of Hsp90 ATPase homologue 1/2-like C-terminal" evidence="2">
    <location>
        <begin position="23"/>
        <end position="154"/>
    </location>
</feature>
<organism evidence="3 4">
    <name type="scientific">Paeniglutamicibacter gangotriensis</name>
    <dbReference type="NCBI Taxonomy" id="254787"/>
    <lineage>
        <taxon>Bacteria</taxon>
        <taxon>Bacillati</taxon>
        <taxon>Actinomycetota</taxon>
        <taxon>Actinomycetes</taxon>
        <taxon>Micrococcales</taxon>
        <taxon>Micrococcaceae</taxon>
        <taxon>Paeniglutamicibacter</taxon>
    </lineage>
</organism>
<accession>A0A5B0EIN3</accession>
<dbReference type="SUPFAM" id="SSF55961">
    <property type="entry name" value="Bet v1-like"/>
    <property type="match status" value="1"/>
</dbReference>
<evidence type="ECO:0000256" key="1">
    <source>
        <dbReference type="ARBA" id="ARBA00006817"/>
    </source>
</evidence>
<dbReference type="InterPro" id="IPR013538">
    <property type="entry name" value="ASHA1/2-like_C"/>
</dbReference>
<dbReference type="InterPro" id="IPR023393">
    <property type="entry name" value="START-like_dom_sf"/>
</dbReference>
<comment type="similarity">
    <text evidence="1">Belongs to the AHA1 family.</text>
</comment>
<name>A0A5B0EIN3_9MICC</name>
<dbReference type="EMBL" id="VOBL01000003">
    <property type="protein sequence ID" value="KAA0978904.1"/>
    <property type="molecule type" value="Genomic_DNA"/>
</dbReference>
<comment type="caution">
    <text evidence="3">The sequence shown here is derived from an EMBL/GenBank/DDBJ whole genome shotgun (WGS) entry which is preliminary data.</text>
</comment>
<reference evidence="3 4" key="1">
    <citation type="submission" date="2019-07" db="EMBL/GenBank/DDBJ databases">
        <title>Analysis of the biochemical properties, biological activity and biotechnological potential of siderophores and biosurfactants produced by Antarctic psychrotolerant bacteria.</title>
        <authorList>
            <person name="Styczynski M."/>
            <person name="Krucon T."/>
            <person name="Decewicz P."/>
            <person name="Dziewit L."/>
        </authorList>
    </citation>
    <scope>NUCLEOTIDE SEQUENCE [LARGE SCALE GENOMIC DNA]</scope>
    <source>
        <strain evidence="3 4">ANT_H27</strain>
    </source>
</reference>
<dbReference type="CDD" id="cd07826">
    <property type="entry name" value="SRPBCC_CalC_Aha1-like_9"/>
    <property type="match status" value="1"/>
</dbReference>
<evidence type="ECO:0000313" key="3">
    <source>
        <dbReference type="EMBL" id="KAA0978904.1"/>
    </source>
</evidence>
<dbReference type="Pfam" id="PF08327">
    <property type="entry name" value="AHSA1"/>
    <property type="match status" value="1"/>
</dbReference>
<evidence type="ECO:0000313" key="4">
    <source>
        <dbReference type="Proteomes" id="UP000323856"/>
    </source>
</evidence>
<proteinExistence type="inferred from homology"/>
<protein>
    <submittedName>
        <fullName evidence="3">Polyketide cyclase</fullName>
    </submittedName>
</protein>
<dbReference type="AlphaFoldDB" id="A0A5B0EIN3"/>
<evidence type="ECO:0000259" key="2">
    <source>
        <dbReference type="Pfam" id="PF08327"/>
    </source>
</evidence>
<dbReference type="Proteomes" id="UP000323856">
    <property type="component" value="Unassembled WGS sequence"/>
</dbReference>